<sequence>MDSFSRTMLAAAAESGLATITLSRHVPNLRRNVRGNDKVVLLAKCLGSDGLGSGNYILMLTHNRMVVTRESPRLGRVRPCIDQAIDALSGVRWSADPVRPGMEIAFQAVGEHFRFWINAGHEKQIWRIDALLARKFRRPGAIRGGLVGLV</sequence>
<organism evidence="1 2">
    <name type="scientific">Natronoglycomyces albus</name>
    <dbReference type="NCBI Taxonomy" id="2811108"/>
    <lineage>
        <taxon>Bacteria</taxon>
        <taxon>Bacillati</taxon>
        <taxon>Actinomycetota</taxon>
        <taxon>Actinomycetes</taxon>
        <taxon>Glycomycetales</taxon>
        <taxon>Glycomycetaceae</taxon>
        <taxon>Natronoglycomyces</taxon>
    </lineage>
</organism>
<protein>
    <submittedName>
        <fullName evidence="1">Uncharacterized protein</fullName>
    </submittedName>
</protein>
<dbReference type="Proteomes" id="UP000662939">
    <property type="component" value="Chromosome"/>
</dbReference>
<gene>
    <name evidence="1" type="ORF">JQS30_00420</name>
</gene>
<evidence type="ECO:0000313" key="1">
    <source>
        <dbReference type="EMBL" id="QSB05447.1"/>
    </source>
</evidence>
<accession>A0A895XK80</accession>
<dbReference type="RefSeq" id="WP_213171455.1">
    <property type="nucleotide sequence ID" value="NZ_CP070496.1"/>
</dbReference>
<keyword evidence="2" id="KW-1185">Reference proteome</keyword>
<name>A0A895XK80_9ACTN</name>
<dbReference type="EMBL" id="CP070496">
    <property type="protein sequence ID" value="QSB05447.1"/>
    <property type="molecule type" value="Genomic_DNA"/>
</dbReference>
<dbReference type="KEGG" id="nav:JQS30_00420"/>
<proteinExistence type="predicted"/>
<reference evidence="1" key="1">
    <citation type="submission" date="2021-02" db="EMBL/GenBank/DDBJ databases">
        <title>Natronoglycomyces albus gen. nov., sp. nov, a haloalkaliphilic actinobacterium from a soda solonchak soil.</title>
        <authorList>
            <person name="Sorokin D.Y."/>
            <person name="Khijniak T.V."/>
            <person name="Zakharycheva A.P."/>
            <person name="Boueva O.V."/>
            <person name="Ariskina E.V."/>
            <person name="Hahnke R.L."/>
            <person name="Bunk B."/>
            <person name="Sproer C."/>
            <person name="Schumann P."/>
            <person name="Evtushenko L.I."/>
            <person name="Kublanov I.V."/>
        </authorList>
    </citation>
    <scope>NUCLEOTIDE SEQUENCE</scope>
    <source>
        <strain evidence="1">DSM 106290</strain>
    </source>
</reference>
<evidence type="ECO:0000313" key="2">
    <source>
        <dbReference type="Proteomes" id="UP000662939"/>
    </source>
</evidence>
<dbReference type="AlphaFoldDB" id="A0A895XK80"/>